<evidence type="ECO:0000313" key="4">
    <source>
        <dbReference type="Ensembl" id="ENSPMGP00000008559.1"/>
    </source>
</evidence>
<protein>
    <submittedName>
        <fullName evidence="4">Uncharacterized protein</fullName>
    </submittedName>
</protein>
<dbReference type="AlphaFoldDB" id="A0A3B3ZVV7"/>
<proteinExistence type="predicted"/>
<dbReference type="InterPro" id="IPR001680">
    <property type="entry name" value="WD40_rpt"/>
</dbReference>
<dbReference type="STRING" id="409849.ENSPMGP00000008559"/>
<dbReference type="Proteomes" id="UP000261520">
    <property type="component" value="Unplaced"/>
</dbReference>
<keyword evidence="2" id="KW-0677">Repeat</keyword>
<dbReference type="PANTHER" id="PTHR22847:SF626">
    <property type="entry name" value="WD REPEAT-CONTAINING PROTEIN 38"/>
    <property type="match status" value="1"/>
</dbReference>
<evidence type="ECO:0000256" key="3">
    <source>
        <dbReference type="PROSITE-ProRule" id="PRU00221"/>
    </source>
</evidence>
<sequence length="255" mass="27700">MSLGGVVSVKYTSSLVFTVSTAFIKVWDIRDSAKCIRTLTSSGQVSSGDSCSSSRSLSIPPGESQINQISLNPSGTFLYAAAANAVRMWDLRKFASTGKLTGHLGPVVCLTVDKLGNGQDIVLTGSKDHHIKMFEVAEGAQGSLTSGHTLEPSHQDSVEALSVSGDVLYSSSRDQSIHKWDVSRKRLLQVRKEMKYVCSRTQNTAETVKLENIDKPDVKSANIFTFCAFLCSSFCSSDRTVRIWEAKGSLEEGLY</sequence>
<dbReference type="InterPro" id="IPR036322">
    <property type="entry name" value="WD40_repeat_dom_sf"/>
</dbReference>
<dbReference type="PANTHER" id="PTHR22847">
    <property type="entry name" value="WD40 REPEAT PROTEIN"/>
    <property type="match status" value="1"/>
</dbReference>
<dbReference type="Ensembl" id="ENSPMGT00000009104.1">
    <property type="protein sequence ID" value="ENSPMGP00000008559.1"/>
    <property type="gene ID" value="ENSPMGG00000007079.1"/>
</dbReference>
<dbReference type="PROSITE" id="PS50082">
    <property type="entry name" value="WD_REPEATS_2"/>
    <property type="match status" value="1"/>
</dbReference>
<evidence type="ECO:0000313" key="5">
    <source>
        <dbReference type="Proteomes" id="UP000261520"/>
    </source>
</evidence>
<dbReference type="InterPro" id="IPR015943">
    <property type="entry name" value="WD40/YVTN_repeat-like_dom_sf"/>
</dbReference>
<organism evidence="4 5">
    <name type="scientific">Periophthalmus magnuspinnatus</name>
    <dbReference type="NCBI Taxonomy" id="409849"/>
    <lineage>
        <taxon>Eukaryota</taxon>
        <taxon>Metazoa</taxon>
        <taxon>Chordata</taxon>
        <taxon>Craniata</taxon>
        <taxon>Vertebrata</taxon>
        <taxon>Euteleostomi</taxon>
        <taxon>Actinopterygii</taxon>
        <taxon>Neopterygii</taxon>
        <taxon>Teleostei</taxon>
        <taxon>Neoteleostei</taxon>
        <taxon>Acanthomorphata</taxon>
        <taxon>Gobiaria</taxon>
        <taxon>Gobiiformes</taxon>
        <taxon>Gobioidei</taxon>
        <taxon>Gobiidae</taxon>
        <taxon>Oxudercinae</taxon>
        <taxon>Periophthalmus</taxon>
    </lineage>
</organism>
<evidence type="ECO:0000256" key="2">
    <source>
        <dbReference type="ARBA" id="ARBA00022737"/>
    </source>
</evidence>
<name>A0A3B3ZVV7_9GOBI</name>
<dbReference type="SUPFAM" id="SSF50978">
    <property type="entry name" value="WD40 repeat-like"/>
    <property type="match status" value="1"/>
</dbReference>
<reference evidence="4" key="2">
    <citation type="submission" date="2025-09" db="UniProtKB">
        <authorList>
            <consortium name="Ensembl"/>
        </authorList>
    </citation>
    <scope>IDENTIFICATION</scope>
</reference>
<keyword evidence="5" id="KW-1185">Reference proteome</keyword>
<dbReference type="SMART" id="SM00320">
    <property type="entry name" value="WD40"/>
    <property type="match status" value="3"/>
</dbReference>
<keyword evidence="1 3" id="KW-0853">WD repeat</keyword>
<reference evidence="4" key="1">
    <citation type="submission" date="2025-08" db="UniProtKB">
        <authorList>
            <consortium name="Ensembl"/>
        </authorList>
    </citation>
    <scope>IDENTIFICATION</scope>
</reference>
<feature type="repeat" description="WD" evidence="3">
    <location>
        <begin position="151"/>
        <end position="190"/>
    </location>
</feature>
<evidence type="ECO:0000256" key="1">
    <source>
        <dbReference type="ARBA" id="ARBA00022574"/>
    </source>
</evidence>
<dbReference type="Gene3D" id="2.130.10.10">
    <property type="entry name" value="YVTN repeat-like/Quinoprotein amine dehydrogenase"/>
    <property type="match status" value="1"/>
</dbReference>
<accession>A0A3B3ZVV7</accession>
<dbReference type="Pfam" id="PF00400">
    <property type="entry name" value="WD40"/>
    <property type="match status" value="3"/>
</dbReference>